<dbReference type="InterPro" id="IPR016160">
    <property type="entry name" value="Ald_DH_CS_CYS"/>
</dbReference>
<dbReference type="Pfam" id="PF00171">
    <property type="entry name" value="Aldedh"/>
    <property type="match status" value="1"/>
</dbReference>
<dbReference type="FunFam" id="3.40.309.10:FF:000012">
    <property type="entry name" value="Betaine aldehyde dehydrogenase"/>
    <property type="match status" value="1"/>
</dbReference>
<dbReference type="PROSITE" id="PS00070">
    <property type="entry name" value="ALDEHYDE_DEHYDR_CYS"/>
    <property type="match status" value="1"/>
</dbReference>
<accession>A0A381VJQ3</accession>
<dbReference type="EMBL" id="UINC01009020">
    <property type="protein sequence ID" value="SVA40530.1"/>
    <property type="molecule type" value="Genomic_DNA"/>
</dbReference>
<protein>
    <recommendedName>
        <fullName evidence="3">Aldehyde dehydrogenase domain-containing protein</fullName>
    </recommendedName>
</protein>
<evidence type="ECO:0000313" key="4">
    <source>
        <dbReference type="EMBL" id="SVA40530.1"/>
    </source>
</evidence>
<dbReference type="PROSITE" id="PS00687">
    <property type="entry name" value="ALDEHYDE_DEHYDR_GLU"/>
    <property type="match status" value="1"/>
</dbReference>
<dbReference type="FunFam" id="3.40.605.10:FF:000007">
    <property type="entry name" value="NAD/NADP-dependent betaine aldehyde dehydrogenase"/>
    <property type="match status" value="1"/>
</dbReference>
<dbReference type="InterPro" id="IPR015590">
    <property type="entry name" value="Aldehyde_DH_dom"/>
</dbReference>
<dbReference type="GO" id="GO:0016620">
    <property type="term" value="F:oxidoreductase activity, acting on the aldehyde or oxo group of donors, NAD or NADP as acceptor"/>
    <property type="evidence" value="ECO:0007669"/>
    <property type="project" value="InterPro"/>
</dbReference>
<feature type="domain" description="Aldehyde dehydrogenase" evidence="3">
    <location>
        <begin position="19"/>
        <end position="474"/>
    </location>
</feature>
<organism evidence="4">
    <name type="scientific">marine metagenome</name>
    <dbReference type="NCBI Taxonomy" id="408172"/>
    <lineage>
        <taxon>unclassified sequences</taxon>
        <taxon>metagenomes</taxon>
        <taxon>ecological metagenomes</taxon>
    </lineage>
</organism>
<dbReference type="InterPro" id="IPR016163">
    <property type="entry name" value="Ald_DH_C"/>
</dbReference>
<dbReference type="FunFam" id="3.40.605.10:FF:000026">
    <property type="entry name" value="Aldehyde dehydrogenase, putative"/>
    <property type="match status" value="1"/>
</dbReference>
<dbReference type="InterPro" id="IPR016162">
    <property type="entry name" value="Ald_DH_N"/>
</dbReference>
<dbReference type="Gene3D" id="3.40.605.10">
    <property type="entry name" value="Aldehyde Dehydrogenase, Chain A, domain 1"/>
    <property type="match status" value="1"/>
</dbReference>
<sequence>MEKYKHYINGKWVDSVIQGENIVVNDPATEEAIGEISCAVKDDVDLAVEAAKKSYESRILVDMLPMERANLMRKIADELRKVSKEGGKLLCLENGKLLAAAEYEFIDAANYFDYYSGLTDKIEGRTIPVNSQVMDYTIYEPYGVSAHIVPWNYPISMLARSLSCAFATGNSTIVKPAELTPLSTVSAFAKAIDNAGVPPGLINIICGYGSGAGNDLTAHKDVSQITFTGSVKTGKAILHAAAERAIPAVVELGGKSAAVVMPDADLDKVVNSAKGAIFGQAGQICSAMSRVIAHKSIKNELVDKLSNLATSLKVGHGSEDGTDLTPVISEEQLQKIENYSRSGQQAGAKAVAGGNRVDRKGYFFEATVFDNVKPEMTIAQEEIFGPVLSVLEYSDHEEAIDIANNTEFGLAAGVFTNDVNQATKMASQLNGGQIYVNSWFTGSVATPFGGYKQSGYSREKGQEAIKSYLQLKNIGIQL</sequence>
<dbReference type="SUPFAM" id="SSF53720">
    <property type="entry name" value="ALDH-like"/>
    <property type="match status" value="1"/>
</dbReference>
<evidence type="ECO:0000256" key="1">
    <source>
        <dbReference type="ARBA" id="ARBA00009986"/>
    </source>
</evidence>
<dbReference type="PANTHER" id="PTHR11699">
    <property type="entry name" value="ALDEHYDE DEHYDROGENASE-RELATED"/>
    <property type="match status" value="1"/>
</dbReference>
<proteinExistence type="inferred from homology"/>
<dbReference type="AlphaFoldDB" id="A0A381VJQ3"/>
<dbReference type="InterPro" id="IPR016161">
    <property type="entry name" value="Ald_DH/histidinol_DH"/>
</dbReference>
<name>A0A381VJQ3_9ZZZZ</name>
<dbReference type="InterPro" id="IPR029510">
    <property type="entry name" value="Ald_DH_CS_GLU"/>
</dbReference>
<comment type="similarity">
    <text evidence="1">Belongs to the aldehyde dehydrogenase family.</text>
</comment>
<gene>
    <name evidence="4" type="ORF">METZ01_LOCUS93384</name>
</gene>
<keyword evidence="2" id="KW-0560">Oxidoreductase</keyword>
<reference evidence="4" key="1">
    <citation type="submission" date="2018-05" db="EMBL/GenBank/DDBJ databases">
        <authorList>
            <person name="Lanie J.A."/>
            <person name="Ng W.-L."/>
            <person name="Kazmierczak K.M."/>
            <person name="Andrzejewski T.M."/>
            <person name="Davidsen T.M."/>
            <person name="Wayne K.J."/>
            <person name="Tettelin H."/>
            <person name="Glass J.I."/>
            <person name="Rusch D."/>
            <person name="Podicherti R."/>
            <person name="Tsui H.-C.T."/>
            <person name="Winkler M.E."/>
        </authorList>
    </citation>
    <scope>NUCLEOTIDE SEQUENCE</scope>
</reference>
<dbReference type="Gene3D" id="3.40.309.10">
    <property type="entry name" value="Aldehyde Dehydrogenase, Chain A, domain 2"/>
    <property type="match status" value="1"/>
</dbReference>
<evidence type="ECO:0000259" key="3">
    <source>
        <dbReference type="Pfam" id="PF00171"/>
    </source>
</evidence>
<evidence type="ECO:0000256" key="2">
    <source>
        <dbReference type="ARBA" id="ARBA00023002"/>
    </source>
</evidence>